<evidence type="ECO:0000256" key="2">
    <source>
        <dbReference type="ARBA" id="ARBA00022692"/>
    </source>
</evidence>
<dbReference type="GeneID" id="29422728"/>
<dbReference type="GO" id="GO:0016020">
    <property type="term" value="C:membrane"/>
    <property type="evidence" value="ECO:0007669"/>
    <property type="project" value="UniProtKB-SubCell"/>
</dbReference>
<keyword evidence="4 5" id="KW-0472">Membrane</keyword>
<name>A0A0D6GA37_CORDP</name>
<evidence type="ECO:0000256" key="1">
    <source>
        <dbReference type="ARBA" id="ARBA00004141"/>
    </source>
</evidence>
<dbReference type="InterPro" id="IPR013525">
    <property type="entry name" value="ABC2_TM"/>
</dbReference>
<sequence length="265" mass="28426">MPKLNEPFQSTVSRFPAGIFEPHPVQASILKMLTSQGRIEAKLFLRHGEQILLSFVIPVISIVAISFLHIVDEPTPLLMTLPVMLTMASLSSGFTGQAISLAFDRRYGALQRVGASGVPSWTIVLGKVIGVLTVSILQVLVISCIAFALGWRVTPSAYFCGMAVFFLGVATFTALGLLMGGTLSSELVLGLANLIWFGLIGIVSFVVFRNGSESSTWMSIVPSVAVGKGMSLAFAGIVPIKECVILLFWLVLGALGATRWFKFNS</sequence>
<keyword evidence="2 5" id="KW-0812">Transmembrane</keyword>
<comment type="subcellular location">
    <subcellularLocation>
        <location evidence="1">Membrane</location>
        <topology evidence="1">Multi-pass membrane protein</topology>
    </subcellularLocation>
</comment>
<feature type="transmembrane region" description="Helical" evidence="5">
    <location>
        <begin position="83"/>
        <end position="103"/>
    </location>
</feature>
<evidence type="ECO:0000256" key="4">
    <source>
        <dbReference type="ARBA" id="ARBA00023136"/>
    </source>
</evidence>
<reference evidence="7 8" key="1">
    <citation type="submission" date="2020-02" db="EMBL/GenBank/DDBJ databases">
        <authorList>
            <person name="Brisse S."/>
        </authorList>
    </citation>
    <scope>NUCLEOTIDE SEQUENCE [LARGE SCALE GENOMIC DNA]</scope>
    <source>
        <strain evidence="7">CIP107547</strain>
    </source>
</reference>
<dbReference type="KEGG" id="cdip:ERS451417_01299"/>
<feature type="domain" description="ABC-2 type transporter transmembrane" evidence="6">
    <location>
        <begin position="40"/>
        <end position="189"/>
    </location>
</feature>
<keyword evidence="3 5" id="KW-1133">Transmembrane helix</keyword>
<feature type="transmembrane region" description="Helical" evidence="5">
    <location>
        <begin position="156"/>
        <end position="180"/>
    </location>
</feature>
<dbReference type="OMA" id="LGWSPHG"/>
<protein>
    <submittedName>
        <fullName evidence="7">Multidrug ABC transporter permease</fullName>
    </submittedName>
</protein>
<dbReference type="AlphaFoldDB" id="A0A0D6GA37"/>
<dbReference type="Proteomes" id="UP000480222">
    <property type="component" value="Unassembled WGS sequence"/>
</dbReference>
<dbReference type="PANTHER" id="PTHR43229:SF2">
    <property type="entry name" value="NODULATION PROTEIN J"/>
    <property type="match status" value="1"/>
</dbReference>
<proteinExistence type="predicted"/>
<evidence type="ECO:0000313" key="8">
    <source>
        <dbReference type="Proteomes" id="UP000480222"/>
    </source>
</evidence>
<feature type="transmembrane region" description="Helical" evidence="5">
    <location>
        <begin position="124"/>
        <end position="150"/>
    </location>
</feature>
<organism evidence="7 8">
    <name type="scientific">Corynebacterium diphtheriae</name>
    <dbReference type="NCBI Taxonomy" id="1717"/>
    <lineage>
        <taxon>Bacteria</taxon>
        <taxon>Bacillati</taxon>
        <taxon>Actinomycetota</taxon>
        <taxon>Actinomycetes</taxon>
        <taxon>Mycobacteriales</taxon>
        <taxon>Corynebacteriaceae</taxon>
        <taxon>Corynebacterium</taxon>
    </lineage>
</organism>
<evidence type="ECO:0000256" key="5">
    <source>
        <dbReference type="SAM" id="Phobius"/>
    </source>
</evidence>
<feature type="transmembrane region" description="Helical" evidence="5">
    <location>
        <begin position="51"/>
        <end position="71"/>
    </location>
</feature>
<comment type="caution">
    <text evidence="7">The sequence shown here is derived from an EMBL/GenBank/DDBJ whole genome shotgun (WGS) entry which is preliminary data.</text>
</comment>
<dbReference type="PANTHER" id="PTHR43229">
    <property type="entry name" value="NODULATION PROTEIN J"/>
    <property type="match status" value="1"/>
</dbReference>
<evidence type="ECO:0000313" key="7">
    <source>
        <dbReference type="EMBL" id="CAB0605724.1"/>
    </source>
</evidence>
<dbReference type="InterPro" id="IPR051784">
    <property type="entry name" value="Nod_factor_ABC_transporter"/>
</dbReference>
<dbReference type="EMBL" id="CADDAV010000018">
    <property type="protein sequence ID" value="CAB0605724.1"/>
    <property type="molecule type" value="Genomic_DNA"/>
</dbReference>
<gene>
    <name evidence="7" type="ORF">CIP107547_01486</name>
</gene>
<dbReference type="GO" id="GO:0140359">
    <property type="term" value="F:ABC-type transporter activity"/>
    <property type="evidence" value="ECO:0007669"/>
    <property type="project" value="InterPro"/>
</dbReference>
<dbReference type="RefSeq" id="WP_003851576.1">
    <property type="nucleotide sequence ID" value="NZ_CAJDXW010000018.1"/>
</dbReference>
<dbReference type="Pfam" id="PF01061">
    <property type="entry name" value="ABC2_membrane"/>
    <property type="match status" value="1"/>
</dbReference>
<feature type="transmembrane region" description="Helical" evidence="5">
    <location>
        <begin position="187"/>
        <end position="208"/>
    </location>
</feature>
<evidence type="ECO:0000256" key="3">
    <source>
        <dbReference type="ARBA" id="ARBA00022989"/>
    </source>
</evidence>
<evidence type="ECO:0000259" key="6">
    <source>
        <dbReference type="Pfam" id="PF01061"/>
    </source>
</evidence>
<accession>A0A0D6GA37</accession>